<dbReference type="Gramene" id="OIW04128">
    <property type="protein sequence ID" value="OIW04128"/>
    <property type="gene ID" value="TanjilG_00688"/>
</dbReference>
<dbReference type="PANTHER" id="PTHR32295:SF15">
    <property type="entry name" value="PROTEIN IQ-DOMAIN 33"/>
    <property type="match status" value="1"/>
</dbReference>
<evidence type="ECO:0000313" key="4">
    <source>
        <dbReference type="EMBL" id="OIW04128.1"/>
    </source>
</evidence>
<dbReference type="AlphaFoldDB" id="A0A4P1R7C7"/>
<evidence type="ECO:0008006" key="6">
    <source>
        <dbReference type="Google" id="ProtNLM"/>
    </source>
</evidence>
<keyword evidence="5" id="KW-1185">Reference proteome</keyword>
<dbReference type="PROSITE" id="PS50096">
    <property type="entry name" value="IQ"/>
    <property type="match status" value="1"/>
</dbReference>
<protein>
    <recommendedName>
        <fullName evidence="6">Protein IQ-DOMAIN 1</fullName>
    </recommendedName>
</protein>
<evidence type="ECO:0000256" key="3">
    <source>
        <dbReference type="SAM" id="MobiDB-lite"/>
    </source>
</evidence>
<feature type="region of interest" description="Disordered" evidence="3">
    <location>
        <begin position="58"/>
        <end position="92"/>
    </location>
</feature>
<proteinExistence type="inferred from homology"/>
<dbReference type="Gene3D" id="1.20.5.1190">
    <property type="entry name" value="iswi atpase"/>
    <property type="match status" value="1"/>
</dbReference>
<feature type="region of interest" description="Disordered" evidence="3">
    <location>
        <begin position="281"/>
        <end position="334"/>
    </location>
</feature>
<dbReference type="Pfam" id="PF00612">
    <property type="entry name" value="IQ"/>
    <property type="match status" value="1"/>
</dbReference>
<evidence type="ECO:0000256" key="2">
    <source>
        <dbReference type="ARBA" id="ARBA00024341"/>
    </source>
</evidence>
<keyword evidence="1" id="KW-0112">Calmodulin-binding</keyword>
<dbReference type="EMBL" id="CM007369">
    <property type="protein sequence ID" value="OIW04128.1"/>
    <property type="molecule type" value="Genomic_DNA"/>
</dbReference>
<reference evidence="4 5" key="1">
    <citation type="journal article" date="2017" name="Plant Biotechnol. J.">
        <title>A comprehensive draft genome sequence for lupin (Lupinus angustifolius), an emerging health food: insights into plant-microbe interactions and legume evolution.</title>
        <authorList>
            <person name="Hane J.K."/>
            <person name="Ming Y."/>
            <person name="Kamphuis L.G."/>
            <person name="Nelson M.N."/>
            <person name="Garg G."/>
            <person name="Atkins C.A."/>
            <person name="Bayer P.E."/>
            <person name="Bravo A."/>
            <person name="Bringans S."/>
            <person name="Cannon S."/>
            <person name="Edwards D."/>
            <person name="Foley R."/>
            <person name="Gao L.L."/>
            <person name="Harrison M.J."/>
            <person name="Huang W."/>
            <person name="Hurgobin B."/>
            <person name="Li S."/>
            <person name="Liu C.W."/>
            <person name="McGrath A."/>
            <person name="Morahan G."/>
            <person name="Murray J."/>
            <person name="Weller J."/>
            <person name="Jian J."/>
            <person name="Singh K.B."/>
        </authorList>
    </citation>
    <scope>NUCLEOTIDE SEQUENCE [LARGE SCALE GENOMIC DNA]</scope>
    <source>
        <strain evidence="5">cv. Tanjil</strain>
        <tissue evidence="4">Whole plant</tissue>
    </source>
</reference>
<name>A0A4P1R7C7_LUPAN</name>
<dbReference type="GO" id="GO:0005516">
    <property type="term" value="F:calmodulin binding"/>
    <property type="evidence" value="ECO:0007669"/>
    <property type="project" value="UniProtKB-KW"/>
</dbReference>
<comment type="similarity">
    <text evidence="2">Belongs to the IQD family.</text>
</comment>
<sequence length="334" mass="38257">MGFTGGLVRSVFRNCSAGSHESKVKRENKRWVSVRTYLCGDEFNSVLAEEDSASFKSSEFTVTPDMQEDLTDKEEAKSEETVENRPHSNSKLLNEEESAIVIQSAYRAYLLRRHNEEIGLKTDKEDLNLVTNSPDRNSLNTSIEVQTGNSNEVFSVEGEKKSIYQQRTRTQVIKQKDWDDSTVSSNVAKMRMQNRMEATTRRERALAYAFSQQLRICSKRKSTKYNSMEPNMSWSWLERWMATRLPDTSSIESHSMKQYDPFNSNHKFATKTRFLDAAREEKESCGSNEVPLHYDNYSVSKKDGSSMAGKDIKHKQVGSSKTEMKLSTIKPSNE</sequence>
<gene>
    <name evidence="4" type="ORF">TanjilG_00688</name>
</gene>
<dbReference type="InterPro" id="IPR000048">
    <property type="entry name" value="IQ_motif_EF-hand-BS"/>
</dbReference>
<accession>A0A4P1R7C7</accession>
<evidence type="ECO:0000256" key="1">
    <source>
        <dbReference type="ARBA" id="ARBA00022860"/>
    </source>
</evidence>
<feature type="compositionally biased region" description="Basic and acidic residues" evidence="3">
    <location>
        <begin position="73"/>
        <end position="86"/>
    </location>
</feature>
<organism evidence="4 5">
    <name type="scientific">Lupinus angustifolius</name>
    <name type="common">Narrow-leaved blue lupine</name>
    <dbReference type="NCBI Taxonomy" id="3871"/>
    <lineage>
        <taxon>Eukaryota</taxon>
        <taxon>Viridiplantae</taxon>
        <taxon>Streptophyta</taxon>
        <taxon>Embryophyta</taxon>
        <taxon>Tracheophyta</taxon>
        <taxon>Spermatophyta</taxon>
        <taxon>Magnoliopsida</taxon>
        <taxon>eudicotyledons</taxon>
        <taxon>Gunneridae</taxon>
        <taxon>Pentapetalae</taxon>
        <taxon>rosids</taxon>
        <taxon>fabids</taxon>
        <taxon>Fabales</taxon>
        <taxon>Fabaceae</taxon>
        <taxon>Papilionoideae</taxon>
        <taxon>50 kb inversion clade</taxon>
        <taxon>genistoids sensu lato</taxon>
        <taxon>core genistoids</taxon>
        <taxon>Genisteae</taxon>
        <taxon>Lupinus</taxon>
    </lineage>
</organism>
<evidence type="ECO:0000313" key="5">
    <source>
        <dbReference type="Proteomes" id="UP000188354"/>
    </source>
</evidence>
<dbReference type="STRING" id="3871.A0A4P1R7C7"/>
<dbReference type="Proteomes" id="UP000188354">
    <property type="component" value="Chromosome LG09"/>
</dbReference>
<dbReference type="PANTHER" id="PTHR32295">
    <property type="entry name" value="IQ-DOMAIN 5-RELATED"/>
    <property type="match status" value="1"/>
</dbReference>